<evidence type="ECO:0000313" key="1">
    <source>
        <dbReference type="EMBL" id="MCB2408515.1"/>
    </source>
</evidence>
<organism evidence="1 2">
    <name type="scientific">Hymenobacter lucidus</name>
    <dbReference type="NCBI Taxonomy" id="2880930"/>
    <lineage>
        <taxon>Bacteria</taxon>
        <taxon>Pseudomonadati</taxon>
        <taxon>Bacteroidota</taxon>
        <taxon>Cytophagia</taxon>
        <taxon>Cytophagales</taxon>
        <taxon>Hymenobacteraceae</taxon>
        <taxon>Hymenobacter</taxon>
    </lineage>
</organism>
<accession>A0ABS8AQN6</accession>
<dbReference type="SUPFAM" id="SSF55729">
    <property type="entry name" value="Acyl-CoA N-acyltransferases (Nat)"/>
    <property type="match status" value="1"/>
</dbReference>
<gene>
    <name evidence="1" type="ORF">LGH74_11050</name>
</gene>
<keyword evidence="2" id="KW-1185">Reference proteome</keyword>
<dbReference type="EMBL" id="JAJADR010000002">
    <property type="protein sequence ID" value="MCB2408515.1"/>
    <property type="molecule type" value="Genomic_DNA"/>
</dbReference>
<protein>
    <recommendedName>
        <fullName evidence="3">GNAT family N-acetyltransferase</fullName>
    </recommendedName>
</protein>
<evidence type="ECO:0008006" key="3">
    <source>
        <dbReference type="Google" id="ProtNLM"/>
    </source>
</evidence>
<dbReference type="Proteomes" id="UP001165296">
    <property type="component" value="Unassembled WGS sequence"/>
</dbReference>
<reference evidence="1" key="1">
    <citation type="submission" date="2021-10" db="EMBL/GenBank/DDBJ databases">
        <authorList>
            <person name="Dean J.D."/>
            <person name="Kim M.K."/>
            <person name="Newey C.N."/>
            <person name="Stoker T.S."/>
            <person name="Thompson D.W."/>
            <person name="Grose J.H."/>
        </authorList>
    </citation>
    <scope>NUCLEOTIDE SEQUENCE</scope>
    <source>
        <strain evidence="1">BT178</strain>
    </source>
</reference>
<dbReference type="InterPro" id="IPR016181">
    <property type="entry name" value="Acyl_CoA_acyltransferase"/>
</dbReference>
<comment type="caution">
    <text evidence="1">The sequence shown here is derived from an EMBL/GenBank/DDBJ whole genome shotgun (WGS) entry which is preliminary data.</text>
</comment>
<dbReference type="RefSeq" id="WP_226175630.1">
    <property type="nucleotide sequence ID" value="NZ_JAJADR010000002.1"/>
</dbReference>
<name>A0ABS8AQN6_9BACT</name>
<proteinExistence type="predicted"/>
<sequence>MGQQVNSELVAARADKLFFYSPYNFLRYLDVGRQQELFGTGLAQQYTAEPNHQVFEFQSGNDVVQFLYTFLPWDTAFFEAKVYKVFTILFTDQTPASVLEAASIAFRAELAHQQVQYCFVELPVEDTRVAQALGSVGWRLVETRLNFYHDAVDKFEQHRYPVRLANITEAEHIGAISSAARNDYDRFHADSWFGHEKADAFLRRYATAAVQGYCDAVLVPAEPELPVDSFLAITDSPVYAFNSAFRSSRITLTAVGPSNRGWHIKLVAETIQRARTMEANCVLMTTQATNRAVFRTCEKLGFKLGSTNCILAYAF</sequence>
<evidence type="ECO:0000313" key="2">
    <source>
        <dbReference type="Proteomes" id="UP001165296"/>
    </source>
</evidence>
<dbReference type="Gene3D" id="3.40.630.30">
    <property type="match status" value="1"/>
</dbReference>